<dbReference type="Gene3D" id="2.40.170.20">
    <property type="entry name" value="TonB-dependent receptor, beta-barrel domain"/>
    <property type="match status" value="1"/>
</dbReference>
<comment type="subcellular location">
    <subcellularLocation>
        <location evidence="1">Cell outer membrane</location>
    </subcellularLocation>
</comment>
<keyword evidence="2" id="KW-0472">Membrane</keyword>
<protein>
    <recommendedName>
        <fullName evidence="5">Outer membrane protein beta-barrel domain-containing protein</fullName>
    </recommendedName>
</protein>
<dbReference type="Pfam" id="PF14905">
    <property type="entry name" value="OMP_b-brl_3"/>
    <property type="match status" value="1"/>
</dbReference>
<dbReference type="GO" id="GO:0009279">
    <property type="term" value="C:cell outer membrane"/>
    <property type="evidence" value="ECO:0007669"/>
    <property type="project" value="UniProtKB-SubCell"/>
</dbReference>
<dbReference type="EMBL" id="PRDK01000004">
    <property type="protein sequence ID" value="MBE8713267.1"/>
    <property type="molecule type" value="Genomic_DNA"/>
</dbReference>
<evidence type="ECO:0000259" key="5">
    <source>
        <dbReference type="Pfam" id="PF14905"/>
    </source>
</evidence>
<gene>
    <name evidence="6" type="ORF">C4F49_06215</name>
</gene>
<feature type="domain" description="Outer membrane protein beta-barrel" evidence="5">
    <location>
        <begin position="453"/>
        <end position="767"/>
    </location>
</feature>
<dbReference type="SUPFAM" id="SSF56935">
    <property type="entry name" value="Porins"/>
    <property type="match status" value="1"/>
</dbReference>
<name>A0A928UYQ9_9SPHI</name>
<evidence type="ECO:0000313" key="7">
    <source>
        <dbReference type="Proteomes" id="UP000616201"/>
    </source>
</evidence>
<evidence type="ECO:0000256" key="4">
    <source>
        <dbReference type="SAM" id="SignalP"/>
    </source>
</evidence>
<feature type="signal peptide" evidence="4">
    <location>
        <begin position="1"/>
        <end position="22"/>
    </location>
</feature>
<accession>A0A928UYQ9</accession>
<organism evidence="6 7">
    <name type="scientific">Sphingobacterium hungaricum</name>
    <dbReference type="NCBI Taxonomy" id="2082723"/>
    <lineage>
        <taxon>Bacteria</taxon>
        <taxon>Pseudomonadati</taxon>
        <taxon>Bacteroidota</taxon>
        <taxon>Sphingobacteriia</taxon>
        <taxon>Sphingobacteriales</taxon>
        <taxon>Sphingobacteriaceae</taxon>
        <taxon>Sphingobacterium</taxon>
    </lineage>
</organism>
<evidence type="ECO:0000256" key="1">
    <source>
        <dbReference type="ARBA" id="ARBA00004442"/>
    </source>
</evidence>
<comment type="caution">
    <text evidence="6">The sequence shown here is derived from an EMBL/GenBank/DDBJ whole genome shotgun (WGS) entry which is preliminary data.</text>
</comment>
<dbReference type="AlphaFoldDB" id="A0A928UYQ9"/>
<dbReference type="InterPro" id="IPR036942">
    <property type="entry name" value="Beta-barrel_TonB_sf"/>
</dbReference>
<dbReference type="Proteomes" id="UP000616201">
    <property type="component" value="Unassembled WGS sequence"/>
</dbReference>
<keyword evidence="3" id="KW-0998">Cell outer membrane</keyword>
<evidence type="ECO:0000313" key="6">
    <source>
        <dbReference type="EMBL" id="MBE8713267.1"/>
    </source>
</evidence>
<dbReference type="InterPro" id="IPR041700">
    <property type="entry name" value="OMP_b-brl_3"/>
</dbReference>
<sequence>MNKLTSVFLMLLFSAVTFQGYAQSKLTGKIVDEADKAALRNATIMLLQAKDSILVDFTRADENGKFSLTKIDSIDHLLIVSYPKYGESYKEFQKSSQSEDLGNIELSSIANLIEEVLVTGKIPIVIKGDTTEYDASSFTVEKNAKVEDLLKVLPGITVDASGKITAQGKTVEKVLVDGEEFFGDDPTLVTRNIRSDMVDKVQVYEKKSEQTERTGVDDGERIQTINVKLKEDAKKGVFGKAEAAGGTDGYYLGKLAFNKFNGSQKIGGYVLGANDGTVNLDWEESEKFGTSDMDVQVNDDGSTNFSYTGDEFSYWDGRGMPRAISTGLTYLDNWNENKHKLNLSYKFGRIENDGISGSISQNNLEGGVLNSNTSSTNYTDNQRHRVNAKYDWKLDSLSTLTVRVSGSKGLIRSDETYDAFSTNALLDTLNTNSRVQNTKSHNSEFTYDGLFTRKFLKAGRSITLRLAGNISDRDGETFLKSATDFYVDGAIDSTSNIDQFKDITSKINNLRASATYTEPITKKLNAAIGYEYNNGTNNSVNNSFNNVGGAYTELDEEFSNDFDYTTVRNAANLSLNYKSEKFDFNINNVVRNDDMLQRNNNTDTELDRSFTTYNPSAMLSYKISKNKALRFNYTRNNIMPGLSQIQPLRQNTDPLNILEGNENLKPSQTDSYNLNYNSYNLLKNSYVYFGGSFVQRHNSIQQNLNIDTAGVTTRFFENMTEKVANSANFWGGTHFNLIKKYKIEGNVGLNGNYSTSANYINGSLNENESFNYGLRLGLSKNTTKNLDFYMSFSPGFRTIKTTLQPASNSEGFTFESYNSLTYYLPMKFKIYSEITYSYEAPTEAFNEKFDRMIIKPGVSRKFLKNESLVVDFYVNDLLNQNVGFRRYQSGSTIRQDSYNTISRYFMLKLSWDFTSMKGAN</sequence>
<evidence type="ECO:0000256" key="3">
    <source>
        <dbReference type="ARBA" id="ARBA00023237"/>
    </source>
</evidence>
<dbReference type="RefSeq" id="WP_196935217.1">
    <property type="nucleotide sequence ID" value="NZ_MU158698.1"/>
</dbReference>
<proteinExistence type="predicted"/>
<evidence type="ECO:0000256" key="2">
    <source>
        <dbReference type="ARBA" id="ARBA00023136"/>
    </source>
</evidence>
<reference evidence="6" key="1">
    <citation type="submission" date="2018-02" db="EMBL/GenBank/DDBJ databases">
        <authorList>
            <person name="Vasarhelyi B.M."/>
            <person name="Deshmukh S."/>
            <person name="Balint B."/>
            <person name="Kukolya J."/>
        </authorList>
    </citation>
    <scope>NUCLEOTIDE SEQUENCE</scope>
    <source>
        <strain evidence="6">KB22</strain>
    </source>
</reference>
<keyword evidence="4" id="KW-0732">Signal</keyword>
<dbReference type="Pfam" id="PF13715">
    <property type="entry name" value="CarbopepD_reg_2"/>
    <property type="match status" value="1"/>
</dbReference>
<feature type="chain" id="PRO_5037611672" description="Outer membrane protein beta-barrel domain-containing protein" evidence="4">
    <location>
        <begin position="23"/>
        <end position="920"/>
    </location>
</feature>
<keyword evidence="7" id="KW-1185">Reference proteome</keyword>